<dbReference type="GO" id="GO:0008691">
    <property type="term" value="F:3-hydroxybutyryl-CoA dehydrogenase activity"/>
    <property type="evidence" value="ECO:0007669"/>
    <property type="project" value="UniProtKB-EC"/>
</dbReference>
<accession>A0A0D1LSH6</accession>
<dbReference type="eggNOG" id="COG1250">
    <property type="taxonomic scope" value="Bacteria"/>
</dbReference>
<evidence type="ECO:0000256" key="3">
    <source>
        <dbReference type="ARBA" id="ARBA00022832"/>
    </source>
</evidence>
<dbReference type="InterPro" id="IPR052242">
    <property type="entry name" value="Mito_3-hydroxyacyl-CoA_DH"/>
</dbReference>
<proteinExistence type="predicted"/>
<dbReference type="GO" id="GO:0006635">
    <property type="term" value="P:fatty acid beta-oxidation"/>
    <property type="evidence" value="ECO:0007669"/>
    <property type="project" value="TreeGrafter"/>
</dbReference>
<comment type="catalytic activity">
    <reaction evidence="7">
        <text>a (3S)-3-hydroxyacyl-CoA + NAD(+) = a 3-oxoacyl-CoA + NADH + H(+)</text>
        <dbReference type="Rhea" id="RHEA:22432"/>
        <dbReference type="ChEBI" id="CHEBI:15378"/>
        <dbReference type="ChEBI" id="CHEBI:57318"/>
        <dbReference type="ChEBI" id="CHEBI:57540"/>
        <dbReference type="ChEBI" id="CHEBI:57945"/>
        <dbReference type="ChEBI" id="CHEBI:90726"/>
        <dbReference type="EC" id="1.1.1.35"/>
    </reaction>
</comment>
<dbReference type="InterPro" id="IPR006176">
    <property type="entry name" value="3-OHacyl-CoA_DH_NAD-bd"/>
</dbReference>
<dbReference type="SUPFAM" id="SSF51735">
    <property type="entry name" value="NAD(P)-binding Rossmann-fold domains"/>
    <property type="match status" value="1"/>
</dbReference>
<comment type="pathway">
    <text evidence="2">Lipid metabolism; butanoate metabolism.</text>
</comment>
<evidence type="ECO:0000256" key="2">
    <source>
        <dbReference type="ARBA" id="ARBA00005086"/>
    </source>
</evidence>
<dbReference type="PATRIC" id="fig|137591.25.peg.701"/>
<dbReference type="InterPro" id="IPR008927">
    <property type="entry name" value="6-PGluconate_DH-like_C_sf"/>
</dbReference>
<dbReference type="Gene3D" id="1.10.1040.10">
    <property type="entry name" value="N-(1-d-carboxylethyl)-l-norvaline Dehydrogenase, domain 2"/>
    <property type="match status" value="1"/>
</dbReference>
<dbReference type="RefSeq" id="WP_043710961.1">
    <property type="nucleotide sequence ID" value="NZ_CP012874.1"/>
</dbReference>
<dbReference type="GO" id="GO:0003857">
    <property type="term" value="F:(3S)-3-hydroxyacyl-CoA dehydrogenase (NAD+) activity"/>
    <property type="evidence" value="ECO:0007669"/>
    <property type="project" value="UniProtKB-EC"/>
</dbReference>
<keyword evidence="5" id="KW-0520">NAD</keyword>
<evidence type="ECO:0000313" key="9">
    <source>
        <dbReference type="Proteomes" id="UP000032287"/>
    </source>
</evidence>
<evidence type="ECO:0000256" key="5">
    <source>
        <dbReference type="ARBA" id="ARBA00023027"/>
    </source>
</evidence>
<dbReference type="Pfam" id="PF02737">
    <property type="entry name" value="3HCDH_N"/>
    <property type="match status" value="1"/>
</dbReference>
<dbReference type="AlphaFoldDB" id="A0A0D1LSH6"/>
<comment type="caution">
    <text evidence="8">The sequence shown here is derived from an EMBL/GenBank/DDBJ whole genome shotgun (WGS) entry which is preliminary data.</text>
</comment>
<dbReference type="OrthoDB" id="9771883at2"/>
<dbReference type="PANTHER" id="PTHR43561">
    <property type="match status" value="1"/>
</dbReference>
<evidence type="ECO:0000256" key="1">
    <source>
        <dbReference type="ARBA" id="ARBA00005005"/>
    </source>
</evidence>
<dbReference type="Gene3D" id="3.40.50.720">
    <property type="entry name" value="NAD(P)-binding Rossmann-like Domain"/>
    <property type="match status" value="1"/>
</dbReference>
<sequence length="294" mass="32835">MSIKNVTVAGGGILGGQIAFQSQFMGFNVTVYDVNDSALKHSEQLMTSYPDIYKNFYEDGQKADEVIENIRFSSNLADAVQDADLVIEAIPENVNIKKDFYKQLSRVAPQKAIFASNSSTLVPSQFVDSVDRPEKFLALHFANQIWVNNNAEIMGHAGTDEKYIDELVKFARDIRMVPFKLNKEQHGYILNSLLVPFLDAGTKLWANGVSDPHTIDKAWMLATKAPMGPFALLDVVGLQTPYNLALSRSETDEEQAKIARLIKEMIDKGHTGLAAGKGFYEYPNPEYQQESFLK</sequence>
<comment type="pathway">
    <text evidence="1">Lipid metabolism; fatty acid beta-oxidation.</text>
</comment>
<organism evidence="8 9">
    <name type="scientific">Weissella cibaria</name>
    <dbReference type="NCBI Taxonomy" id="137591"/>
    <lineage>
        <taxon>Bacteria</taxon>
        <taxon>Bacillati</taxon>
        <taxon>Bacillota</taxon>
        <taxon>Bacilli</taxon>
        <taxon>Lactobacillales</taxon>
        <taxon>Lactobacillaceae</taxon>
        <taxon>Weissella</taxon>
    </lineage>
</organism>
<evidence type="ECO:0000256" key="6">
    <source>
        <dbReference type="ARBA" id="ARBA00023098"/>
    </source>
</evidence>
<dbReference type="InterPro" id="IPR013328">
    <property type="entry name" value="6PGD_dom2"/>
</dbReference>
<dbReference type="InterPro" id="IPR022694">
    <property type="entry name" value="3-OHacyl-CoA_DH"/>
</dbReference>
<keyword evidence="9" id="KW-1185">Reference proteome</keyword>
<dbReference type="Proteomes" id="UP000032287">
    <property type="component" value="Unassembled WGS sequence"/>
</dbReference>
<keyword evidence="4 8" id="KW-0560">Oxidoreductase</keyword>
<dbReference type="InterPro" id="IPR036291">
    <property type="entry name" value="NAD(P)-bd_dom_sf"/>
</dbReference>
<keyword evidence="3" id="KW-0276">Fatty acid metabolism</keyword>
<dbReference type="PANTHER" id="PTHR43561:SF3">
    <property type="entry name" value="HYDROXYACYL-COENZYME A DEHYDROGENASE, MITOCHONDRIAL"/>
    <property type="match status" value="1"/>
</dbReference>
<protein>
    <submittedName>
        <fullName evidence="8">MmgB protein</fullName>
        <ecNumber evidence="8">1.1.1.157</ecNumber>
    </submittedName>
</protein>
<dbReference type="EMBL" id="JWHU01000008">
    <property type="protein sequence ID" value="KIU21432.1"/>
    <property type="molecule type" value="Genomic_DNA"/>
</dbReference>
<dbReference type="NCBIfam" id="NF006143">
    <property type="entry name" value="PRK08293.1"/>
    <property type="match status" value="1"/>
</dbReference>
<dbReference type="EC" id="1.1.1.157" evidence="8"/>
<dbReference type="SUPFAM" id="SSF48179">
    <property type="entry name" value="6-phosphogluconate dehydrogenase C-terminal domain-like"/>
    <property type="match status" value="1"/>
</dbReference>
<dbReference type="PIRSF" id="PIRSF000105">
    <property type="entry name" value="HCDH"/>
    <property type="match status" value="1"/>
</dbReference>
<evidence type="ECO:0000256" key="7">
    <source>
        <dbReference type="ARBA" id="ARBA00049556"/>
    </source>
</evidence>
<dbReference type="KEGG" id="wcb:AO080_11835"/>
<evidence type="ECO:0000256" key="4">
    <source>
        <dbReference type="ARBA" id="ARBA00023002"/>
    </source>
</evidence>
<dbReference type="Pfam" id="PF00725">
    <property type="entry name" value="3HCDH"/>
    <property type="match status" value="1"/>
</dbReference>
<dbReference type="InterPro" id="IPR006108">
    <property type="entry name" value="3HC_DH_C"/>
</dbReference>
<evidence type="ECO:0000313" key="8">
    <source>
        <dbReference type="EMBL" id="KIU21432.1"/>
    </source>
</evidence>
<name>A0A0D1LSH6_9LACO</name>
<dbReference type="GO" id="GO:0070403">
    <property type="term" value="F:NAD+ binding"/>
    <property type="evidence" value="ECO:0007669"/>
    <property type="project" value="InterPro"/>
</dbReference>
<keyword evidence="6" id="KW-0443">Lipid metabolism</keyword>
<reference evidence="8 9" key="1">
    <citation type="journal article" date="2015" name="Microbiology (Mosc.)">
        <title>Genomics of the Weissella cibaria species with an examination of its metabolic traits.</title>
        <authorList>
            <person name="Lynch K.M."/>
            <person name="Lucid A."/>
            <person name="Arendt E.K."/>
            <person name="Sleator R.D."/>
            <person name="Lucey B."/>
            <person name="Coffey A."/>
        </authorList>
    </citation>
    <scope>NUCLEOTIDE SEQUENCE [LARGE SCALE GENOMIC DNA]</scope>
    <source>
        <strain evidence="8 9">MG1</strain>
    </source>
</reference>
<gene>
    <name evidence="8" type="primary">mmgB</name>
    <name evidence="8" type="ORF">QX99_00734</name>
</gene>